<evidence type="ECO:0000256" key="3">
    <source>
        <dbReference type="ARBA" id="ARBA00022691"/>
    </source>
</evidence>
<dbReference type="PANTHER" id="PTHR33603:SF1">
    <property type="entry name" value="RIBOSOMAL RNA LARGE SUBUNIT METHYLTRANSFERASE H"/>
    <property type="match status" value="1"/>
</dbReference>
<proteinExistence type="inferred from homology"/>
<evidence type="ECO:0000256" key="1">
    <source>
        <dbReference type="ARBA" id="ARBA00022603"/>
    </source>
</evidence>
<accession>A0A382MIR5</accession>
<sequence length="92" mass="10403">MKVSLIAIGTKMPSWVQQGVEEYQKRIQSKLKFNLIEVPLARRSKSQSIEQCIQKEGNELLKMVPPDSWVIALDIAGTSISTEQLARKLTTF</sequence>
<evidence type="ECO:0000256" key="4">
    <source>
        <dbReference type="ARBA" id="ARBA00038303"/>
    </source>
</evidence>
<dbReference type="GO" id="GO:0032259">
    <property type="term" value="P:methylation"/>
    <property type="evidence" value="ECO:0007669"/>
    <property type="project" value="UniProtKB-KW"/>
</dbReference>
<dbReference type="PANTHER" id="PTHR33603">
    <property type="entry name" value="METHYLTRANSFERASE"/>
    <property type="match status" value="1"/>
</dbReference>
<dbReference type="InterPro" id="IPR003742">
    <property type="entry name" value="RlmH-like"/>
</dbReference>
<keyword evidence="3" id="KW-0949">S-adenosyl-L-methionine</keyword>
<protein>
    <recommendedName>
        <fullName evidence="6">23S rRNA (Pseudouridine(1915)-N(3))-methyltransferase RlmH</fullName>
    </recommendedName>
</protein>
<keyword evidence="1" id="KW-0489">Methyltransferase</keyword>
<dbReference type="GO" id="GO:0008168">
    <property type="term" value="F:methyltransferase activity"/>
    <property type="evidence" value="ECO:0007669"/>
    <property type="project" value="UniProtKB-KW"/>
</dbReference>
<dbReference type="InterPro" id="IPR029026">
    <property type="entry name" value="tRNA_m1G_MTases_N"/>
</dbReference>
<dbReference type="Gene3D" id="3.40.1280.10">
    <property type="match status" value="1"/>
</dbReference>
<dbReference type="GO" id="GO:0006364">
    <property type="term" value="P:rRNA processing"/>
    <property type="evidence" value="ECO:0007669"/>
    <property type="project" value="InterPro"/>
</dbReference>
<evidence type="ECO:0000256" key="2">
    <source>
        <dbReference type="ARBA" id="ARBA00022679"/>
    </source>
</evidence>
<gene>
    <name evidence="5" type="ORF">METZ01_LOCUS301747</name>
</gene>
<dbReference type="Pfam" id="PF02590">
    <property type="entry name" value="SPOUT_MTase"/>
    <property type="match status" value="1"/>
</dbReference>
<dbReference type="EMBL" id="UINC01094011">
    <property type="protein sequence ID" value="SVC48893.1"/>
    <property type="molecule type" value="Genomic_DNA"/>
</dbReference>
<keyword evidence="2" id="KW-0808">Transferase</keyword>
<dbReference type="AlphaFoldDB" id="A0A382MIR5"/>
<dbReference type="InterPro" id="IPR029028">
    <property type="entry name" value="Alpha/beta_knot_MTases"/>
</dbReference>
<evidence type="ECO:0008006" key="6">
    <source>
        <dbReference type="Google" id="ProtNLM"/>
    </source>
</evidence>
<name>A0A382MIR5_9ZZZZ</name>
<organism evidence="5">
    <name type="scientific">marine metagenome</name>
    <dbReference type="NCBI Taxonomy" id="408172"/>
    <lineage>
        <taxon>unclassified sequences</taxon>
        <taxon>metagenomes</taxon>
        <taxon>ecological metagenomes</taxon>
    </lineage>
</organism>
<dbReference type="SUPFAM" id="SSF75217">
    <property type="entry name" value="alpha/beta knot"/>
    <property type="match status" value="1"/>
</dbReference>
<reference evidence="5" key="1">
    <citation type="submission" date="2018-05" db="EMBL/GenBank/DDBJ databases">
        <authorList>
            <person name="Lanie J.A."/>
            <person name="Ng W.-L."/>
            <person name="Kazmierczak K.M."/>
            <person name="Andrzejewski T.M."/>
            <person name="Davidsen T.M."/>
            <person name="Wayne K.J."/>
            <person name="Tettelin H."/>
            <person name="Glass J.I."/>
            <person name="Rusch D."/>
            <person name="Podicherti R."/>
            <person name="Tsui H.-C.T."/>
            <person name="Winkler M.E."/>
        </authorList>
    </citation>
    <scope>NUCLEOTIDE SEQUENCE</scope>
</reference>
<comment type="similarity">
    <text evidence="4">Belongs to the RNA methyltransferase RlmH family.</text>
</comment>
<feature type="non-terminal residue" evidence="5">
    <location>
        <position position="92"/>
    </location>
</feature>
<evidence type="ECO:0000313" key="5">
    <source>
        <dbReference type="EMBL" id="SVC48893.1"/>
    </source>
</evidence>